<comment type="caution">
    <text evidence="8">The sequence shown here is derived from an EMBL/GenBank/DDBJ whole genome shotgun (WGS) entry which is preliminary data.</text>
</comment>
<evidence type="ECO:0000313" key="8">
    <source>
        <dbReference type="EMBL" id="MCO1660520.1"/>
    </source>
</evidence>
<organism evidence="8 9">
    <name type="scientific">Pseudonocardia humida</name>
    <dbReference type="NCBI Taxonomy" id="2800819"/>
    <lineage>
        <taxon>Bacteria</taxon>
        <taxon>Bacillati</taxon>
        <taxon>Actinomycetota</taxon>
        <taxon>Actinomycetes</taxon>
        <taxon>Pseudonocardiales</taxon>
        <taxon>Pseudonocardiaceae</taxon>
        <taxon>Pseudonocardia</taxon>
    </lineage>
</organism>
<dbReference type="CDD" id="cd01189">
    <property type="entry name" value="INT_ICEBs1_C_like"/>
    <property type="match status" value="1"/>
</dbReference>
<keyword evidence="3" id="KW-0233">DNA recombination</keyword>
<keyword evidence="9" id="KW-1185">Reference proteome</keyword>
<dbReference type="InterPro" id="IPR011010">
    <property type="entry name" value="DNA_brk_join_enz"/>
</dbReference>
<proteinExistence type="inferred from homology"/>
<dbReference type="InterPro" id="IPR044068">
    <property type="entry name" value="CB"/>
</dbReference>
<dbReference type="InterPro" id="IPR002104">
    <property type="entry name" value="Integrase_catalytic"/>
</dbReference>
<dbReference type="PROSITE" id="PS51900">
    <property type="entry name" value="CB"/>
    <property type="match status" value="1"/>
</dbReference>
<protein>
    <submittedName>
        <fullName evidence="8">Site-specific integrase</fullName>
    </submittedName>
</protein>
<reference evidence="8" key="1">
    <citation type="submission" date="2021-04" db="EMBL/GenBank/DDBJ databases">
        <title>Pseudonocardia sp. nov., isolated from sandy soil of mangrove forest.</title>
        <authorList>
            <person name="Zan Z."/>
            <person name="Huang R."/>
            <person name="Liu W."/>
        </authorList>
    </citation>
    <scope>NUCLEOTIDE SEQUENCE</scope>
    <source>
        <strain evidence="8">S2-4</strain>
    </source>
</reference>
<evidence type="ECO:0000259" key="7">
    <source>
        <dbReference type="PROSITE" id="PS51900"/>
    </source>
</evidence>
<dbReference type="Gene3D" id="1.10.443.10">
    <property type="entry name" value="Intergrase catalytic core"/>
    <property type="match status" value="1"/>
</dbReference>
<keyword evidence="2 4" id="KW-0238">DNA-binding</keyword>
<dbReference type="InterPro" id="IPR010998">
    <property type="entry name" value="Integrase_recombinase_N"/>
</dbReference>
<evidence type="ECO:0000259" key="6">
    <source>
        <dbReference type="PROSITE" id="PS51898"/>
    </source>
</evidence>
<dbReference type="InterPro" id="IPR013762">
    <property type="entry name" value="Integrase-like_cat_sf"/>
</dbReference>
<name>A0ABT1ABV9_9PSEU</name>
<evidence type="ECO:0000256" key="4">
    <source>
        <dbReference type="PROSITE-ProRule" id="PRU01248"/>
    </source>
</evidence>
<dbReference type="PROSITE" id="PS51898">
    <property type="entry name" value="TYR_RECOMBINASE"/>
    <property type="match status" value="1"/>
</dbReference>
<evidence type="ECO:0000256" key="2">
    <source>
        <dbReference type="ARBA" id="ARBA00023125"/>
    </source>
</evidence>
<dbReference type="PANTHER" id="PTHR30349:SF41">
    <property type="entry name" value="INTEGRASE_RECOMBINASE PROTEIN MJ0367-RELATED"/>
    <property type="match status" value="1"/>
</dbReference>
<evidence type="ECO:0000256" key="3">
    <source>
        <dbReference type="ARBA" id="ARBA00023172"/>
    </source>
</evidence>
<evidence type="ECO:0000313" key="9">
    <source>
        <dbReference type="Proteomes" id="UP001165283"/>
    </source>
</evidence>
<dbReference type="Gene3D" id="1.10.150.130">
    <property type="match status" value="1"/>
</dbReference>
<dbReference type="SUPFAM" id="SSF56349">
    <property type="entry name" value="DNA breaking-rejoining enzymes"/>
    <property type="match status" value="1"/>
</dbReference>
<dbReference type="EMBL" id="JAGSOV010000084">
    <property type="protein sequence ID" value="MCO1660520.1"/>
    <property type="molecule type" value="Genomic_DNA"/>
</dbReference>
<gene>
    <name evidence="8" type="ORF">KDL28_36255</name>
</gene>
<dbReference type="PANTHER" id="PTHR30349">
    <property type="entry name" value="PHAGE INTEGRASE-RELATED"/>
    <property type="match status" value="1"/>
</dbReference>
<accession>A0ABT1ABV9</accession>
<comment type="similarity">
    <text evidence="1">Belongs to the 'phage' integrase family.</text>
</comment>
<sequence>MPARRSRGDGGLHWDEKRQRWIASLTVGFRPSGKRIVKTTSGRTKTEARTKLRELVRDHEDGQASTAPRSYTVANAVTDWLDHGLSARDPSTVAARRSLAKHHVIPALGGRKLPELSAEDVDTWLAEKARNLSTRTLQEIKSILSRSITRAQARGKVKHNVVLLCETPTGQTGRPSKALNLQQAQALVEHSSGSTMGAYVLLSLLTGARTEELRALTWSHVDLIGSPHTDPPVLPHMMVWRSVRAGGDTKTRTSRRTLALPRRCVDALREHRDRQATARQRAGERWVDHDLVFTTSVGTALDSANVRRGFRRIATAAGLTGKEWTPRELRHSFVSLLSDEGVPVEQIARLVGHAGGSTVTETVYRKQLRPVIDEGATVMDRVFGEHRTATPRPKPLEQGPQLG</sequence>
<feature type="domain" description="Tyr recombinase" evidence="6">
    <location>
        <begin position="174"/>
        <end position="380"/>
    </location>
</feature>
<feature type="domain" description="Core-binding (CB)" evidence="7">
    <location>
        <begin position="71"/>
        <end position="152"/>
    </location>
</feature>
<feature type="region of interest" description="Disordered" evidence="5">
    <location>
        <begin position="384"/>
        <end position="403"/>
    </location>
</feature>
<dbReference type="Pfam" id="PF00589">
    <property type="entry name" value="Phage_integrase"/>
    <property type="match status" value="1"/>
</dbReference>
<evidence type="ECO:0000256" key="5">
    <source>
        <dbReference type="SAM" id="MobiDB-lite"/>
    </source>
</evidence>
<dbReference type="Proteomes" id="UP001165283">
    <property type="component" value="Unassembled WGS sequence"/>
</dbReference>
<dbReference type="InterPro" id="IPR050090">
    <property type="entry name" value="Tyrosine_recombinase_XerCD"/>
</dbReference>
<evidence type="ECO:0000256" key="1">
    <source>
        <dbReference type="ARBA" id="ARBA00008857"/>
    </source>
</evidence>
<dbReference type="RefSeq" id="WP_252446036.1">
    <property type="nucleotide sequence ID" value="NZ_JAGSOV010000084.1"/>
</dbReference>